<dbReference type="RefSeq" id="XP_075095399.1">
    <property type="nucleotide sequence ID" value="XM_075239298.1"/>
</dbReference>
<accession>A0AC58TDV2</accession>
<proteinExistence type="predicted"/>
<keyword evidence="1" id="KW-1185">Reference proteome</keyword>
<organism evidence="1 2">
    <name type="scientific">Nicotiana tabacum</name>
    <name type="common">Common tobacco</name>
    <dbReference type="NCBI Taxonomy" id="4097"/>
    <lineage>
        <taxon>Eukaryota</taxon>
        <taxon>Viridiplantae</taxon>
        <taxon>Streptophyta</taxon>
        <taxon>Embryophyta</taxon>
        <taxon>Tracheophyta</taxon>
        <taxon>Spermatophyta</taxon>
        <taxon>Magnoliopsida</taxon>
        <taxon>eudicotyledons</taxon>
        <taxon>Gunneridae</taxon>
        <taxon>Pentapetalae</taxon>
        <taxon>asterids</taxon>
        <taxon>lamiids</taxon>
        <taxon>Solanales</taxon>
        <taxon>Solanaceae</taxon>
        <taxon>Nicotianoideae</taxon>
        <taxon>Nicotianeae</taxon>
        <taxon>Nicotiana</taxon>
    </lineage>
</organism>
<reference evidence="2" key="2">
    <citation type="submission" date="2025-08" db="UniProtKB">
        <authorList>
            <consortium name="RefSeq"/>
        </authorList>
    </citation>
    <scope>IDENTIFICATION</scope>
    <source>
        <tissue evidence="2">Leaf</tissue>
    </source>
</reference>
<gene>
    <name evidence="2" type="primary">LOC107814356</name>
</gene>
<dbReference type="Proteomes" id="UP000790787">
    <property type="component" value="Chromosome 19"/>
</dbReference>
<sequence>MVNDFVVGCDICLRSKDDNMAYPGLLQPLLIPNQAWSHIIEGLPKSKNKEVILVVVDRMTKYAHFIALAHPYTAATVADVFWKRIHCLHGTPEFILSLGPILEIRVQEAEDIVMRRQQMQQLLKDNLTRLRSRMKYYANKRRSDREFQLGDMVYPVFHVSLLKKKVGDRVVVQTTLLITSDDGQFLVKPVAILQRQLIKRNNADVVRVLVQWSNLPPEDATWEDYQFLKAKFPDFYCNP</sequence>
<reference evidence="1" key="1">
    <citation type="journal article" date="2014" name="Nat. Commun.">
        <title>The tobacco genome sequence and its comparison with those of tomato and potato.</title>
        <authorList>
            <person name="Sierro N."/>
            <person name="Battey J.N."/>
            <person name="Ouadi S."/>
            <person name="Bakaher N."/>
            <person name="Bovet L."/>
            <person name="Willig A."/>
            <person name="Goepfert S."/>
            <person name="Peitsch M.C."/>
            <person name="Ivanov N.V."/>
        </authorList>
    </citation>
    <scope>NUCLEOTIDE SEQUENCE [LARGE SCALE GENOMIC DNA]</scope>
</reference>
<protein>
    <submittedName>
        <fullName evidence="2">Uncharacterized protein LOC107814356</fullName>
    </submittedName>
</protein>
<evidence type="ECO:0000313" key="1">
    <source>
        <dbReference type="Proteomes" id="UP000790787"/>
    </source>
</evidence>
<name>A0AC58TDV2_TOBAC</name>
<evidence type="ECO:0000313" key="2">
    <source>
        <dbReference type="RefSeq" id="XP_075095399.1"/>
    </source>
</evidence>